<evidence type="ECO:0000313" key="1">
    <source>
        <dbReference type="EMBL" id="PZA15019.1"/>
    </source>
</evidence>
<evidence type="ECO:0000313" key="2">
    <source>
        <dbReference type="Proteomes" id="UP000248259"/>
    </source>
</evidence>
<gene>
    <name evidence="1" type="ORF">DNK49_18645</name>
</gene>
<dbReference type="PANTHER" id="PTHR21192:SF2">
    <property type="entry name" value="NADH DEHYDROGENASE [UBIQUINONE] 1 ALPHA SUBCOMPLEX ASSEMBLY FACTOR 3"/>
    <property type="match status" value="1"/>
</dbReference>
<dbReference type="SUPFAM" id="SSF64076">
    <property type="entry name" value="MTH938-like"/>
    <property type="match status" value="1"/>
</dbReference>
<dbReference type="AlphaFoldDB" id="A0A323URF4"/>
<dbReference type="RefSeq" id="WP_110528139.1">
    <property type="nucleotide sequence ID" value="NZ_QKOE01000018.1"/>
</dbReference>
<dbReference type="EMBL" id="QKOE01000018">
    <property type="protein sequence ID" value="PZA15019.1"/>
    <property type="molecule type" value="Genomic_DNA"/>
</dbReference>
<keyword evidence="2" id="KW-1185">Reference proteome</keyword>
<dbReference type="InterPro" id="IPR036748">
    <property type="entry name" value="MTH938-like_sf"/>
</dbReference>
<dbReference type="Pfam" id="PF04430">
    <property type="entry name" value="DUF498"/>
    <property type="match status" value="1"/>
</dbReference>
<dbReference type="OrthoDB" id="9800373at2"/>
<dbReference type="Proteomes" id="UP000248259">
    <property type="component" value="Unassembled WGS sequence"/>
</dbReference>
<dbReference type="Gene3D" id="3.40.1230.10">
    <property type="entry name" value="MTH938-like"/>
    <property type="match status" value="2"/>
</dbReference>
<proteinExistence type="predicted"/>
<sequence length="125" mass="13782">MKLHLDQTGSTNIITGYGADHLMINKVRHDGNLIVTDTEIHTGWATDGFEQLGTEDIARLCELGREIVLIGTGKRQRFPAPHLLRPLMEARIGFEIMDLAAACRTYNVLVGEGRAVAAALLFDPR</sequence>
<protein>
    <recommendedName>
        <fullName evidence="3">Xcc1710-like domain-containing protein</fullName>
    </recommendedName>
</protein>
<dbReference type="InterPro" id="IPR007523">
    <property type="entry name" value="NDUFAF3/AAMDC"/>
</dbReference>
<comment type="caution">
    <text evidence="1">The sequence shown here is derived from an EMBL/GenBank/DDBJ whole genome shotgun (WGS) entry which is preliminary data.</text>
</comment>
<organism evidence="1 2">
    <name type="scientific">Parazoarcus communis SWub3 = DSM 12120</name>
    <dbReference type="NCBI Taxonomy" id="1121029"/>
    <lineage>
        <taxon>Bacteria</taxon>
        <taxon>Pseudomonadati</taxon>
        <taxon>Pseudomonadota</taxon>
        <taxon>Betaproteobacteria</taxon>
        <taxon>Rhodocyclales</taxon>
        <taxon>Zoogloeaceae</taxon>
        <taxon>Parazoarcus</taxon>
    </lineage>
</organism>
<dbReference type="PANTHER" id="PTHR21192">
    <property type="entry name" value="NUCLEAR PROTEIN E3-3"/>
    <property type="match status" value="1"/>
</dbReference>
<dbReference type="CDD" id="cd05560">
    <property type="entry name" value="Xcc1710_like"/>
    <property type="match status" value="1"/>
</dbReference>
<evidence type="ECO:0008006" key="3">
    <source>
        <dbReference type="Google" id="ProtNLM"/>
    </source>
</evidence>
<accession>A0A323URF4</accession>
<reference evidence="1 2" key="1">
    <citation type="submission" date="2018-06" db="EMBL/GenBank/DDBJ databases">
        <title>Azoarcus communis strain SWub3 genome.</title>
        <authorList>
            <person name="Zorraquino Salvo V."/>
            <person name="Toubiana D."/>
            <person name="Blumwald E."/>
        </authorList>
    </citation>
    <scope>NUCLEOTIDE SEQUENCE [LARGE SCALE GENOMIC DNA]</scope>
    <source>
        <strain evidence="1 2">SWub3</strain>
    </source>
</reference>
<name>A0A323URF4_9RHOO</name>